<dbReference type="AlphaFoldDB" id="A0A4W4FG92"/>
<dbReference type="GO" id="GO:0042802">
    <property type="term" value="F:identical protein binding"/>
    <property type="evidence" value="ECO:0007669"/>
    <property type="project" value="UniProtKB-ARBA"/>
</dbReference>
<dbReference type="InterPro" id="IPR008942">
    <property type="entry name" value="ENTH_VHS"/>
</dbReference>
<organism evidence="5 6">
    <name type="scientific">Electrophorus electricus</name>
    <name type="common">Electric eel</name>
    <name type="synonym">Gymnotus electricus</name>
    <dbReference type="NCBI Taxonomy" id="8005"/>
    <lineage>
        <taxon>Eukaryota</taxon>
        <taxon>Metazoa</taxon>
        <taxon>Chordata</taxon>
        <taxon>Craniata</taxon>
        <taxon>Vertebrata</taxon>
        <taxon>Euteleostomi</taxon>
        <taxon>Actinopterygii</taxon>
        <taxon>Neopterygii</taxon>
        <taxon>Teleostei</taxon>
        <taxon>Ostariophysi</taxon>
        <taxon>Gymnotiformes</taxon>
        <taxon>Gymnotoidei</taxon>
        <taxon>Gymnotidae</taxon>
        <taxon>Electrophorus</taxon>
    </lineage>
</organism>
<sequence>MSSFSESALEKKLSELSNSQQSVQTLSLWIIHHRKHSSSIVRVWHRELKKAKSSRKLTFLYLANDVIQNSKKKGPEFTRDFEGVLVDACSHVARKEKEVYQIFLNSG</sequence>
<dbReference type="GO" id="GO:0097550">
    <property type="term" value="C:transcription preinitiation complex"/>
    <property type="evidence" value="ECO:0007669"/>
    <property type="project" value="UniProtKB-ARBA"/>
</dbReference>
<dbReference type="GO" id="GO:0000993">
    <property type="term" value="F:RNA polymerase II complex binding"/>
    <property type="evidence" value="ECO:0007669"/>
    <property type="project" value="TreeGrafter"/>
</dbReference>
<dbReference type="FunFam" id="1.25.40.90:FF:000007">
    <property type="entry name" value="Regulation of nuclear pre-mRNA domain-containing protein 1B"/>
    <property type="match status" value="1"/>
</dbReference>
<dbReference type="PANTHER" id="PTHR12460:SF3">
    <property type="entry name" value="REGULATION OF NUCLEAR PRE-MRNA DOMAIN-CONTAINING PROTEIN 1B"/>
    <property type="match status" value="1"/>
</dbReference>
<dbReference type="GO" id="GO:0001111">
    <property type="term" value="P:RNA polymerase II promoter clearance"/>
    <property type="evidence" value="ECO:0007669"/>
    <property type="project" value="UniProtKB-ARBA"/>
</dbReference>
<protein>
    <recommendedName>
        <fullName evidence="4">CID domain-containing protein</fullName>
    </recommendedName>
</protein>
<dbReference type="SUPFAM" id="SSF48464">
    <property type="entry name" value="ENTH/VHS domain"/>
    <property type="match status" value="1"/>
</dbReference>
<evidence type="ECO:0000313" key="5">
    <source>
        <dbReference type="Ensembl" id="ENSEEEP00000023872.1"/>
    </source>
</evidence>
<dbReference type="Ensembl" id="ENSEEET00000024142.2">
    <property type="protein sequence ID" value="ENSEEEP00000023872.1"/>
    <property type="gene ID" value="ENSEEEG00000011582.2"/>
</dbReference>
<proteinExistence type="inferred from homology"/>
<dbReference type="PANTHER" id="PTHR12460">
    <property type="entry name" value="CYCLIN-DEPENDENT KINASE INHIBITOR-RELATED PROTEIN"/>
    <property type="match status" value="1"/>
</dbReference>
<dbReference type="InterPro" id="IPR006569">
    <property type="entry name" value="CID_dom"/>
</dbReference>
<dbReference type="GO" id="GO:0005654">
    <property type="term" value="C:nucleoplasm"/>
    <property type="evidence" value="ECO:0007669"/>
    <property type="project" value="UniProtKB-ARBA"/>
</dbReference>
<dbReference type="Pfam" id="PF04818">
    <property type="entry name" value="CID"/>
    <property type="match status" value="1"/>
</dbReference>
<name>A0A4W4FG92_ELEEL</name>
<dbReference type="SMART" id="SM00582">
    <property type="entry name" value="RPR"/>
    <property type="match status" value="1"/>
</dbReference>
<gene>
    <name evidence="5" type="primary">RPRD1B</name>
</gene>
<dbReference type="Proteomes" id="UP000314983">
    <property type="component" value="Chromosome 22"/>
</dbReference>
<evidence type="ECO:0000256" key="1">
    <source>
        <dbReference type="ARBA" id="ARBA00004123"/>
    </source>
</evidence>
<reference evidence="5" key="4">
    <citation type="submission" date="2025-08" db="UniProtKB">
        <authorList>
            <consortium name="Ensembl"/>
        </authorList>
    </citation>
    <scope>IDENTIFICATION</scope>
</reference>
<dbReference type="PROSITE" id="PS51391">
    <property type="entry name" value="CID"/>
    <property type="match status" value="1"/>
</dbReference>
<reference evidence="6" key="2">
    <citation type="journal article" date="2017" name="Sci. Adv.">
        <title>A tail of two voltages: Proteomic comparison of the three electric organs of the electric eel.</title>
        <authorList>
            <person name="Traeger L.L."/>
            <person name="Sabat G."/>
            <person name="Barrett-Wilt G.A."/>
            <person name="Wells G.B."/>
            <person name="Sussman M.R."/>
        </authorList>
    </citation>
    <scope>NUCLEOTIDE SEQUENCE [LARGE SCALE GENOMIC DNA]</scope>
</reference>
<dbReference type="GO" id="GO:0031124">
    <property type="term" value="P:mRNA 3'-end processing"/>
    <property type="evidence" value="ECO:0007669"/>
    <property type="project" value="TreeGrafter"/>
</dbReference>
<dbReference type="Gene3D" id="1.25.40.90">
    <property type="match status" value="1"/>
</dbReference>
<keyword evidence="6" id="KW-1185">Reference proteome</keyword>
<evidence type="ECO:0000256" key="3">
    <source>
        <dbReference type="ARBA" id="ARBA00034310"/>
    </source>
</evidence>
<keyword evidence="2" id="KW-0539">Nucleus</keyword>
<feature type="domain" description="CID" evidence="4">
    <location>
        <begin position="1"/>
        <end position="107"/>
    </location>
</feature>
<accession>A0A4W4FG92</accession>
<reference evidence="6" key="1">
    <citation type="journal article" date="2014" name="Science">
        <title>Nonhuman genetics. Genomic basis for the convergent evolution of electric organs.</title>
        <authorList>
            <person name="Gallant J.R."/>
            <person name="Traeger L.L."/>
            <person name="Volkening J.D."/>
            <person name="Moffett H."/>
            <person name="Chen P.H."/>
            <person name="Novina C.D."/>
            <person name="Phillips G.N.Jr."/>
            <person name="Anand R."/>
            <person name="Wells G.B."/>
            <person name="Pinch M."/>
            <person name="Guth R."/>
            <person name="Unguez G.A."/>
            <person name="Albert J.S."/>
            <person name="Zakon H.H."/>
            <person name="Samanta M.P."/>
            <person name="Sussman M.R."/>
        </authorList>
    </citation>
    <scope>NUCLEOTIDE SEQUENCE [LARGE SCALE GENOMIC DNA]</scope>
</reference>
<evidence type="ECO:0000313" key="6">
    <source>
        <dbReference type="Proteomes" id="UP000314983"/>
    </source>
</evidence>
<comment type="subcellular location">
    <subcellularLocation>
        <location evidence="1">Nucleus</location>
    </subcellularLocation>
</comment>
<comment type="similarity">
    <text evidence="3">Belongs to the UPF0400 (RTT103) family.</text>
</comment>
<reference evidence="5" key="3">
    <citation type="submission" date="2020-05" db="EMBL/GenBank/DDBJ databases">
        <title>Electrophorus electricus (electric eel) genome, fEleEle1, primary haplotype.</title>
        <authorList>
            <person name="Myers G."/>
            <person name="Meyer A."/>
            <person name="Fedrigo O."/>
            <person name="Formenti G."/>
            <person name="Rhie A."/>
            <person name="Tracey A."/>
            <person name="Sims Y."/>
            <person name="Jarvis E.D."/>
        </authorList>
    </citation>
    <scope>NUCLEOTIDE SEQUENCE [LARGE SCALE GENOMIC DNA]</scope>
</reference>
<evidence type="ECO:0000256" key="2">
    <source>
        <dbReference type="ARBA" id="ARBA00023242"/>
    </source>
</evidence>
<evidence type="ECO:0000259" key="4">
    <source>
        <dbReference type="PROSITE" id="PS51391"/>
    </source>
</evidence>
<dbReference type="GeneTree" id="ENSGT00950000183094"/>
<reference evidence="5" key="5">
    <citation type="submission" date="2025-09" db="UniProtKB">
        <authorList>
            <consortium name="Ensembl"/>
        </authorList>
    </citation>
    <scope>IDENTIFICATION</scope>
</reference>